<dbReference type="InterPro" id="IPR050708">
    <property type="entry name" value="T6SS_VgrG/RHS"/>
</dbReference>
<dbReference type="Gene3D" id="2.180.10.10">
    <property type="entry name" value="RHS repeat-associated core"/>
    <property type="match status" value="1"/>
</dbReference>
<dbReference type="EMBL" id="QPEX01000016">
    <property type="protein sequence ID" value="RCS51932.1"/>
    <property type="molecule type" value="Genomic_DNA"/>
</dbReference>
<proteinExistence type="predicted"/>
<gene>
    <name evidence="1" type="ORF">DTL42_09690</name>
</gene>
<dbReference type="InterPro" id="IPR022385">
    <property type="entry name" value="Rhs_assc_core"/>
</dbReference>
<protein>
    <submittedName>
        <fullName evidence="1">Uncharacterized protein</fullName>
    </submittedName>
</protein>
<dbReference type="Pfam" id="PF05593">
    <property type="entry name" value="RHS_repeat"/>
    <property type="match status" value="1"/>
</dbReference>
<evidence type="ECO:0000313" key="1">
    <source>
        <dbReference type="EMBL" id="RCS51932.1"/>
    </source>
</evidence>
<dbReference type="NCBIfam" id="TIGR03696">
    <property type="entry name" value="Rhs_assc_core"/>
    <property type="match status" value="1"/>
</dbReference>
<dbReference type="AlphaFoldDB" id="A0A368KSI2"/>
<sequence>MPKRQPLLRAFQLLPVIELQSQIVNSRKALAKRQGVLLFRPHSWKGCHHSTRHAQGPVAADLTEPGTKWTLVDLSETNDPNTGDIYSGLDRFGRVKDNRWYNYGSSADVDRIKCGYARAGSRTWRQSVVANSLSQPFDELCHYDGTHRLKAMARGTLSGSHDAISNKSLAECWSLDATNNWKGYCEDNDGNGSWNLVQDRSMNQANEITGISETTGPSWVTPSYSRSGNMTTIPQPLDPTTSYTATYDAWNRLVSLSDGTDAVTKYQYDGSNRRTVVMSYASGSLDETRHAYFTDARQWQVIEERVDSSTDAERQYVWGLRYIDELVLRDRDINGDGVVDERLYALQEANWSVTALLSASGATLTRFAYQPYGQSEALNADFTSYSGTDHDWVHRFTGRELDRTTQLYDFRNRYYHSRLGVFLSRDREEYVDGMNLFFPYFVPSSVDPFGNSCVKFEYPPIERYTRPEDGSFPVIPLPLPGMGVKIDGRGGFTVSIKGQQCDKCCPDGRRVKDDQFSASGKVLMESRITAGYVDVGGIKAFLQTVFPLFKISYYFGFRLRFRLEESFSGGGSTDKCNGKNDPGFEVCISPKASVRLSGGGEVRLSYGILSYRVSLELFGELTVAEAKACIKCNGSSCNSDLQIGGLTGTIGIKACLAACFEFTLW</sequence>
<dbReference type="InterPro" id="IPR031325">
    <property type="entry name" value="RHS_repeat"/>
</dbReference>
<dbReference type="PANTHER" id="PTHR32305:SF15">
    <property type="entry name" value="PROTEIN RHSA-RELATED"/>
    <property type="match status" value="1"/>
</dbReference>
<name>A0A368KSI2_9BACT</name>
<evidence type="ECO:0000313" key="2">
    <source>
        <dbReference type="Proteomes" id="UP000253562"/>
    </source>
</evidence>
<dbReference type="PANTHER" id="PTHR32305">
    <property type="match status" value="1"/>
</dbReference>
<comment type="caution">
    <text evidence="1">The sequence shown here is derived from an EMBL/GenBank/DDBJ whole genome shotgun (WGS) entry which is preliminary data.</text>
</comment>
<dbReference type="Proteomes" id="UP000253562">
    <property type="component" value="Unassembled WGS sequence"/>
</dbReference>
<reference evidence="1 2" key="1">
    <citation type="submission" date="2018-07" db="EMBL/GenBank/DDBJ databases">
        <title>Comparative genomes isolates from brazilian mangrove.</title>
        <authorList>
            <person name="De Araujo J.E."/>
            <person name="Taketani R.G."/>
            <person name="Silva M.C.P."/>
            <person name="Lourenco M.V."/>
            <person name="Oliveira V.M."/>
            <person name="Andreote F.D."/>
        </authorList>
    </citation>
    <scope>NUCLEOTIDE SEQUENCE [LARGE SCALE GENOMIC DNA]</scope>
    <source>
        <strain evidence="1 2">HEX PRIS-MGV</strain>
    </source>
</reference>
<accession>A0A368KSI2</accession>
<organism evidence="1 2">
    <name type="scientific">Bremerella cremea</name>
    <dbReference type="NCBI Taxonomy" id="1031537"/>
    <lineage>
        <taxon>Bacteria</taxon>
        <taxon>Pseudomonadati</taxon>
        <taxon>Planctomycetota</taxon>
        <taxon>Planctomycetia</taxon>
        <taxon>Pirellulales</taxon>
        <taxon>Pirellulaceae</taxon>
        <taxon>Bremerella</taxon>
    </lineage>
</organism>